<dbReference type="Proteomes" id="UP000823611">
    <property type="component" value="Unassembled WGS sequence"/>
</dbReference>
<evidence type="ECO:0000256" key="4">
    <source>
        <dbReference type="SAM" id="Coils"/>
    </source>
</evidence>
<dbReference type="SUPFAM" id="SSF52540">
    <property type="entry name" value="P-loop containing nucleoside triphosphate hydrolases"/>
    <property type="match status" value="2"/>
</dbReference>
<evidence type="ECO:0000256" key="2">
    <source>
        <dbReference type="ARBA" id="ARBA00022741"/>
    </source>
</evidence>
<dbReference type="AlphaFoldDB" id="A0A9D9H519"/>
<dbReference type="Pfam" id="PF12848">
    <property type="entry name" value="ABC_tran_Xtn"/>
    <property type="match status" value="1"/>
</dbReference>
<feature type="domain" description="ABC transporter" evidence="5">
    <location>
        <begin position="4"/>
        <end position="254"/>
    </location>
</feature>
<dbReference type="InterPro" id="IPR003593">
    <property type="entry name" value="AAA+_ATPase"/>
</dbReference>
<dbReference type="PROSITE" id="PS00211">
    <property type="entry name" value="ABC_TRANSPORTER_1"/>
    <property type="match status" value="1"/>
</dbReference>
<dbReference type="SMART" id="SM00382">
    <property type="entry name" value="AAA"/>
    <property type="match status" value="2"/>
</dbReference>
<dbReference type="GO" id="GO:0016887">
    <property type="term" value="F:ATP hydrolysis activity"/>
    <property type="evidence" value="ECO:0007669"/>
    <property type="project" value="InterPro"/>
</dbReference>
<dbReference type="PANTHER" id="PTHR42855:SF1">
    <property type="entry name" value="ABC TRANSPORTER DOMAIN-CONTAINING PROTEIN"/>
    <property type="match status" value="1"/>
</dbReference>
<reference evidence="6" key="2">
    <citation type="journal article" date="2021" name="PeerJ">
        <title>Extensive microbial diversity within the chicken gut microbiome revealed by metagenomics and culture.</title>
        <authorList>
            <person name="Gilroy R."/>
            <person name="Ravi A."/>
            <person name="Getino M."/>
            <person name="Pursley I."/>
            <person name="Horton D.L."/>
            <person name="Alikhan N.F."/>
            <person name="Baker D."/>
            <person name="Gharbi K."/>
            <person name="Hall N."/>
            <person name="Watson M."/>
            <person name="Adriaenssens E.M."/>
            <person name="Foster-Nyarko E."/>
            <person name="Jarju S."/>
            <person name="Secka A."/>
            <person name="Antonio M."/>
            <person name="Oren A."/>
            <person name="Chaudhuri R.R."/>
            <person name="La Ragione R."/>
            <person name="Hildebrand F."/>
            <person name="Pallen M.J."/>
        </authorList>
    </citation>
    <scope>NUCLEOTIDE SEQUENCE</scope>
    <source>
        <strain evidence="6">F6-4510</strain>
    </source>
</reference>
<reference evidence="6" key="1">
    <citation type="submission" date="2020-10" db="EMBL/GenBank/DDBJ databases">
        <authorList>
            <person name="Gilroy R."/>
        </authorList>
    </citation>
    <scope>NUCLEOTIDE SEQUENCE</scope>
    <source>
        <strain evidence="6">F6-4510</strain>
    </source>
</reference>
<dbReference type="FunFam" id="3.40.50.300:FF:000309">
    <property type="entry name" value="ABC transporter ATP-binding protein"/>
    <property type="match status" value="1"/>
</dbReference>
<dbReference type="InterPro" id="IPR032524">
    <property type="entry name" value="ABC_tran_C"/>
</dbReference>
<evidence type="ECO:0000259" key="5">
    <source>
        <dbReference type="PROSITE" id="PS50893"/>
    </source>
</evidence>
<evidence type="ECO:0000256" key="1">
    <source>
        <dbReference type="ARBA" id="ARBA00022737"/>
    </source>
</evidence>
<dbReference type="InterPro" id="IPR032781">
    <property type="entry name" value="ABC_tran_Xtn"/>
</dbReference>
<dbReference type="InterPro" id="IPR027417">
    <property type="entry name" value="P-loop_NTPase"/>
</dbReference>
<dbReference type="InterPro" id="IPR003439">
    <property type="entry name" value="ABC_transporter-like_ATP-bd"/>
</dbReference>
<dbReference type="InterPro" id="IPR051309">
    <property type="entry name" value="ABCF_ATPase"/>
</dbReference>
<keyword evidence="4" id="KW-0175">Coiled coil</keyword>
<dbReference type="FunFam" id="3.40.50.300:FF:000011">
    <property type="entry name" value="Putative ABC transporter ATP-binding component"/>
    <property type="match status" value="1"/>
</dbReference>
<keyword evidence="2" id="KW-0547">Nucleotide-binding</keyword>
<dbReference type="InterPro" id="IPR037118">
    <property type="entry name" value="Val-tRNA_synth_C_sf"/>
</dbReference>
<dbReference type="Gene3D" id="3.40.50.300">
    <property type="entry name" value="P-loop containing nucleotide triphosphate hydrolases"/>
    <property type="match status" value="2"/>
</dbReference>
<comment type="caution">
    <text evidence="6">The sequence shown here is derived from an EMBL/GenBank/DDBJ whole genome shotgun (WGS) entry which is preliminary data.</text>
</comment>
<dbReference type="GO" id="GO:0005524">
    <property type="term" value="F:ATP binding"/>
    <property type="evidence" value="ECO:0007669"/>
    <property type="project" value="UniProtKB-KW"/>
</dbReference>
<evidence type="ECO:0000313" key="7">
    <source>
        <dbReference type="Proteomes" id="UP000823611"/>
    </source>
</evidence>
<dbReference type="PANTHER" id="PTHR42855">
    <property type="entry name" value="ABC TRANSPORTER ATP-BINDING SUBUNIT"/>
    <property type="match status" value="1"/>
</dbReference>
<feature type="coiled-coil region" evidence="4">
    <location>
        <begin position="569"/>
        <end position="620"/>
    </location>
</feature>
<keyword evidence="1" id="KW-0677">Repeat</keyword>
<keyword evidence="3 6" id="KW-0067">ATP-binding</keyword>
<dbReference type="Gene3D" id="1.10.287.380">
    <property type="entry name" value="Valyl-tRNA synthetase, C-terminal domain"/>
    <property type="match status" value="1"/>
</dbReference>
<dbReference type="EMBL" id="JADIMX010000133">
    <property type="protein sequence ID" value="MBO8435098.1"/>
    <property type="molecule type" value="Genomic_DNA"/>
</dbReference>
<proteinExistence type="predicted"/>
<sequence length="639" mass="73132">MNLLTVEKLSKSFTDKVLFDEISFGINDGDKIGVIGVNGTGKSTLLKIIAGVETADSGNIVTMNGLRIGYLPQMPEFEDGMTVINQVFKSDNPKMQTVKEYEETLFEVENNYSKEAEERLIALTEKMDKEDAWGLESEAKTILTKLGITDFHKEVQLLSGGQRKRVAMAGALISPVDILIMDEPTNHIDNETIEWLENYLGKCTKALLMVTHDRYFLDRVVNKTIELDGGKLYTYQGNYSQFLELKAEREELLLSSERKRQNLLRRELAWIRRGAQARSTKQKSRIQRFEELSSIKAPELRGNVEISVGSSRLGRKTIEIQNISKSYDGKKYIDDFSYIILRDDRVGVIGHNGCGKSTLMKIITGKMEPDSGSVEIGDTVNIGVFAQENGEMDENMRVIDYIKDVAEYVPTADGRITASQMLEKFLFKGDIQWSPISKLSGGEKRRLYLLRVLMSAPNILFLDEPTNDLDIETLTILEEYLEDFSGAVLTVSHDRYFLDKMVNRIFSFEGNGEIKQYEGGYTDYKLKKEKEEPKEVDVVNVKPEKKQENHREEKPKKLMKMTYKDQREFDTINERIEGIESKIADLDEEIGKCGSDYVKLQELTAKKDELELELDEAMDRWVYLNELNEEIERNKKEGR</sequence>
<dbReference type="PROSITE" id="PS50893">
    <property type="entry name" value="ABC_TRANSPORTER_2"/>
    <property type="match status" value="2"/>
</dbReference>
<dbReference type="Pfam" id="PF00005">
    <property type="entry name" value="ABC_tran"/>
    <property type="match status" value="2"/>
</dbReference>
<dbReference type="Pfam" id="PF16326">
    <property type="entry name" value="ABC_tran_CTD"/>
    <property type="match status" value="1"/>
</dbReference>
<dbReference type="GO" id="GO:0003677">
    <property type="term" value="F:DNA binding"/>
    <property type="evidence" value="ECO:0007669"/>
    <property type="project" value="InterPro"/>
</dbReference>
<protein>
    <submittedName>
        <fullName evidence="6">ABC-F family ATP-binding cassette domain-containing protein</fullName>
    </submittedName>
</protein>
<gene>
    <name evidence="6" type="ORF">IAC55_07255</name>
</gene>
<feature type="domain" description="ABC transporter" evidence="5">
    <location>
        <begin position="318"/>
        <end position="536"/>
    </location>
</feature>
<organism evidence="6 7">
    <name type="scientific">Candidatus Fimicola merdigallinarum</name>
    <dbReference type="NCBI Taxonomy" id="2840819"/>
    <lineage>
        <taxon>Bacteria</taxon>
        <taxon>Bacillati</taxon>
        <taxon>Bacillota</taxon>
        <taxon>Clostridia</taxon>
        <taxon>Lachnospirales</taxon>
        <taxon>Lachnospiraceae</taxon>
        <taxon>Lachnospiraceae incertae sedis</taxon>
        <taxon>Candidatus Fimicola</taxon>
    </lineage>
</organism>
<name>A0A9D9H519_9FIRM</name>
<evidence type="ECO:0000313" key="6">
    <source>
        <dbReference type="EMBL" id="MBO8435098.1"/>
    </source>
</evidence>
<dbReference type="InterPro" id="IPR017871">
    <property type="entry name" value="ABC_transporter-like_CS"/>
</dbReference>
<dbReference type="CDD" id="cd03221">
    <property type="entry name" value="ABCF_EF-3"/>
    <property type="match status" value="2"/>
</dbReference>
<accession>A0A9D9H519</accession>
<evidence type="ECO:0000256" key="3">
    <source>
        <dbReference type="ARBA" id="ARBA00022840"/>
    </source>
</evidence>